<dbReference type="Gramene" id="ESR63377">
    <property type="protein sequence ID" value="ESR63377"/>
    <property type="gene ID" value="CICLE_v10009959mg"/>
</dbReference>
<dbReference type="KEGG" id="cic:CICLE_v10009959mg"/>
<dbReference type="OMA" id="SYAFLEH"/>
<evidence type="ECO:0008006" key="4">
    <source>
        <dbReference type="Google" id="ProtNLM"/>
    </source>
</evidence>
<dbReference type="InterPro" id="IPR039274">
    <property type="entry name" value="FPF1"/>
</dbReference>
<dbReference type="EMBL" id="KI535697">
    <property type="protein sequence ID" value="ESR63377.1"/>
    <property type="molecule type" value="Genomic_DNA"/>
</dbReference>
<proteinExistence type="inferred from homology"/>
<dbReference type="FunCoup" id="V4UBH3">
    <property type="interactions" value="545"/>
</dbReference>
<dbReference type="GO" id="GO:0009909">
    <property type="term" value="P:regulation of flower development"/>
    <property type="evidence" value="ECO:0007669"/>
    <property type="project" value="InterPro"/>
</dbReference>
<reference evidence="2 3" key="1">
    <citation type="submission" date="2013-10" db="EMBL/GenBank/DDBJ databases">
        <authorList>
            <consortium name="International Citrus Genome Consortium"/>
            <person name="Jenkins J."/>
            <person name="Schmutz J."/>
            <person name="Prochnik S."/>
            <person name="Rokhsar D."/>
            <person name="Gmitter F."/>
            <person name="Ollitrault P."/>
            <person name="Machado M."/>
            <person name="Talon M."/>
            <person name="Wincker P."/>
            <person name="Jaillon O."/>
            <person name="Morgante M."/>
        </authorList>
    </citation>
    <scope>NUCLEOTIDE SEQUENCE</scope>
    <source>
        <strain evidence="3">cv. Clemenules</strain>
    </source>
</reference>
<evidence type="ECO:0000313" key="3">
    <source>
        <dbReference type="Proteomes" id="UP000030687"/>
    </source>
</evidence>
<gene>
    <name evidence="2" type="ORF">CICLE_v10009959mg</name>
</gene>
<evidence type="ECO:0000313" key="2">
    <source>
        <dbReference type="EMBL" id="ESR63377.1"/>
    </source>
</evidence>
<keyword evidence="3" id="KW-1185">Reference proteome</keyword>
<name>V4UBH3_CITCL</name>
<dbReference type="PANTHER" id="PTHR33433">
    <property type="entry name" value="FLOWERING-PROMOTING FACTOR 1-LIKE PROTEIN 1"/>
    <property type="match status" value="1"/>
</dbReference>
<dbReference type="Proteomes" id="UP000030687">
    <property type="component" value="Unassembled WGS sequence"/>
</dbReference>
<dbReference type="eggNOG" id="ENOG502S12G">
    <property type="taxonomic scope" value="Eukaryota"/>
</dbReference>
<protein>
    <recommendedName>
        <fullName evidence="4">Flowering-promoting factor 1</fullName>
    </recommendedName>
</protein>
<dbReference type="AlphaFoldDB" id="V4UBH3"/>
<comment type="similarity">
    <text evidence="1">Belongs to the FPF1 family.</text>
</comment>
<dbReference type="STRING" id="85681.V4UBH3"/>
<sequence>MFTKNNNSGVWVFNTNGVIRLIENPQAESQGSSSSRRKVLVHLPTGEVVSSYSSLEQILTGLGWERYYGGDPDLFQFHKHSSIDLISLPRDFSKFNSVYMYDIVIKNPNVFHVRDM</sequence>
<organism evidence="2 3">
    <name type="scientific">Citrus clementina</name>
    <name type="common">Clementine</name>
    <name type="synonym">Citrus deliciosa x Citrus sinensis</name>
    <dbReference type="NCBI Taxonomy" id="85681"/>
    <lineage>
        <taxon>Eukaryota</taxon>
        <taxon>Viridiplantae</taxon>
        <taxon>Streptophyta</taxon>
        <taxon>Embryophyta</taxon>
        <taxon>Tracheophyta</taxon>
        <taxon>Spermatophyta</taxon>
        <taxon>Magnoliopsida</taxon>
        <taxon>eudicotyledons</taxon>
        <taxon>Gunneridae</taxon>
        <taxon>Pentapetalae</taxon>
        <taxon>rosids</taxon>
        <taxon>malvids</taxon>
        <taxon>Sapindales</taxon>
        <taxon>Rutaceae</taxon>
        <taxon>Aurantioideae</taxon>
        <taxon>Citrus</taxon>
    </lineage>
</organism>
<dbReference type="InParanoid" id="V4UBH3"/>
<accession>V4UBH3</accession>
<evidence type="ECO:0000256" key="1">
    <source>
        <dbReference type="ARBA" id="ARBA00008013"/>
    </source>
</evidence>